<dbReference type="InterPro" id="IPR001478">
    <property type="entry name" value="PDZ"/>
</dbReference>
<dbReference type="STRING" id="1128970.SAMN04487935_3269"/>
<dbReference type="OrthoDB" id="3521766at2"/>
<dbReference type="InterPro" id="IPR021109">
    <property type="entry name" value="Peptidase_aspartic_dom_sf"/>
</dbReference>
<dbReference type="InterPro" id="IPR036034">
    <property type="entry name" value="PDZ_sf"/>
</dbReference>
<name>A0A1G9BLE6_9FLAO</name>
<dbReference type="RefSeq" id="WP_091397917.1">
    <property type="nucleotide sequence ID" value="NZ_BKAI01000014.1"/>
</dbReference>
<dbReference type="Pfam" id="PF17820">
    <property type="entry name" value="PDZ_6"/>
    <property type="match status" value="1"/>
</dbReference>
<dbReference type="GO" id="GO:0006508">
    <property type="term" value="P:proteolysis"/>
    <property type="evidence" value="ECO:0007669"/>
    <property type="project" value="InterPro"/>
</dbReference>
<sequence length="438" mass="49822">MTSKFAFVLFLVSAIIHSQDHFEFETNKSKITIPFKLINNLIFIPVKVNGAELNFLLDTGVEETILLSLEDKGDVNFFNVKKIKLKGLGSNEAIEGLKSSGNVMDMNGFIDKHHDLYIVLDENFNFSTHIGIPVNGIIGYHFFKNNLVAIDYAHKKIIIYNDEKKIRKKLTSNFNEIPITIEKNKPYMATEIAIGQNPVNAKLLLDVGNSDALWLFPNEERQITIPAANFQDYLGRGFSGEIHGNRAKISRINFGKFEFNNPIIAFPDSASIKSVNMVKDRTGSVGAEILKRFTVIFDYRNKKMYVKSNSNFSLPFHYNMSGIELQNEGMQWVQETVKLETVVEANTYDINGNKNDFKYKFILKPIYLISNIRPNSAAELCGLQKGDAITKINGFPAYKYSLAEINDILKSEEGKWMTFQVMRNGTELKFKFQLKSIL</sequence>
<dbReference type="Gene3D" id="2.30.42.10">
    <property type="match status" value="1"/>
</dbReference>
<evidence type="ECO:0000259" key="2">
    <source>
        <dbReference type="PROSITE" id="PS50106"/>
    </source>
</evidence>
<dbReference type="PROSITE" id="PS50175">
    <property type="entry name" value="ASP_PROT_RETROV"/>
    <property type="match status" value="1"/>
</dbReference>
<evidence type="ECO:0008006" key="6">
    <source>
        <dbReference type="Google" id="ProtNLM"/>
    </source>
</evidence>
<reference evidence="4 5" key="1">
    <citation type="submission" date="2016-10" db="EMBL/GenBank/DDBJ databases">
        <authorList>
            <person name="de Groot N.N."/>
        </authorList>
    </citation>
    <scope>NUCLEOTIDE SEQUENCE [LARGE SCALE GENOMIC DNA]</scope>
    <source>
        <strain evidence="4 5">CGMCC 1.10076</strain>
    </source>
</reference>
<dbReference type="AlphaFoldDB" id="A0A1G9BLE6"/>
<dbReference type="PROSITE" id="PS50106">
    <property type="entry name" value="PDZ"/>
    <property type="match status" value="1"/>
</dbReference>
<dbReference type="InterPro" id="IPR001995">
    <property type="entry name" value="Peptidase_A2_cat"/>
</dbReference>
<dbReference type="Gene3D" id="2.40.70.10">
    <property type="entry name" value="Acid Proteases"/>
    <property type="match status" value="2"/>
</dbReference>
<organism evidence="4 5">
    <name type="scientific">Flavobacterium noncentrifugens</name>
    <dbReference type="NCBI Taxonomy" id="1128970"/>
    <lineage>
        <taxon>Bacteria</taxon>
        <taxon>Pseudomonadati</taxon>
        <taxon>Bacteroidota</taxon>
        <taxon>Flavobacteriia</taxon>
        <taxon>Flavobacteriales</taxon>
        <taxon>Flavobacteriaceae</taxon>
        <taxon>Flavobacterium</taxon>
    </lineage>
</organism>
<dbReference type="SUPFAM" id="SSF50156">
    <property type="entry name" value="PDZ domain-like"/>
    <property type="match status" value="1"/>
</dbReference>
<evidence type="ECO:0000313" key="4">
    <source>
        <dbReference type="EMBL" id="SDK40233.1"/>
    </source>
</evidence>
<evidence type="ECO:0000313" key="5">
    <source>
        <dbReference type="Proteomes" id="UP000199580"/>
    </source>
</evidence>
<feature type="domain" description="Peptidase A2" evidence="3">
    <location>
        <begin position="53"/>
        <end position="90"/>
    </location>
</feature>
<gene>
    <name evidence="4" type="ORF">SAMN04487935_3269</name>
</gene>
<dbReference type="GO" id="GO:0004190">
    <property type="term" value="F:aspartic-type endopeptidase activity"/>
    <property type="evidence" value="ECO:0007669"/>
    <property type="project" value="InterPro"/>
</dbReference>
<dbReference type="EMBL" id="FNEZ01000006">
    <property type="protein sequence ID" value="SDK40233.1"/>
    <property type="molecule type" value="Genomic_DNA"/>
</dbReference>
<dbReference type="Proteomes" id="UP000199580">
    <property type="component" value="Unassembled WGS sequence"/>
</dbReference>
<dbReference type="SMART" id="SM00228">
    <property type="entry name" value="PDZ"/>
    <property type="match status" value="1"/>
</dbReference>
<proteinExistence type="predicted"/>
<dbReference type="SUPFAM" id="SSF50630">
    <property type="entry name" value="Acid proteases"/>
    <property type="match status" value="1"/>
</dbReference>
<evidence type="ECO:0000259" key="3">
    <source>
        <dbReference type="PROSITE" id="PS50175"/>
    </source>
</evidence>
<evidence type="ECO:0000256" key="1">
    <source>
        <dbReference type="ARBA" id="ARBA00022801"/>
    </source>
</evidence>
<keyword evidence="1" id="KW-0378">Hydrolase</keyword>
<feature type="domain" description="PDZ" evidence="2">
    <location>
        <begin position="368"/>
        <end position="411"/>
    </location>
</feature>
<keyword evidence="5" id="KW-1185">Reference proteome</keyword>
<protein>
    <recommendedName>
        <fullName evidence="6">Aspartyl protease</fullName>
    </recommendedName>
</protein>
<accession>A0A1G9BLE6</accession>
<dbReference type="InterPro" id="IPR041489">
    <property type="entry name" value="PDZ_6"/>
</dbReference>